<dbReference type="InterPro" id="IPR042403">
    <property type="entry name" value="Spt21/Ams2"/>
</dbReference>
<dbReference type="GO" id="GO:0043565">
    <property type="term" value="F:sequence-specific DNA binding"/>
    <property type="evidence" value="ECO:0007669"/>
    <property type="project" value="InterPro"/>
</dbReference>
<keyword evidence="1" id="KW-0862">Zinc</keyword>
<dbReference type="RefSeq" id="XP_049179011.1">
    <property type="nucleotide sequence ID" value="XM_049325228.1"/>
</dbReference>
<dbReference type="Proteomes" id="UP001202479">
    <property type="component" value="Unassembled WGS sequence"/>
</dbReference>
<evidence type="ECO:0000313" key="6">
    <source>
        <dbReference type="Proteomes" id="UP001202479"/>
    </source>
</evidence>
<dbReference type="PROSITE" id="PS50114">
    <property type="entry name" value="GATA_ZN_FINGER_2"/>
    <property type="match status" value="1"/>
</dbReference>
<feature type="region of interest" description="Disordered" evidence="3">
    <location>
        <begin position="264"/>
        <end position="295"/>
    </location>
</feature>
<gene>
    <name evidence="5" type="ORF">KGF56_003852</name>
</gene>
<evidence type="ECO:0000259" key="4">
    <source>
        <dbReference type="PROSITE" id="PS50114"/>
    </source>
</evidence>
<organism evidence="5 6">
    <name type="scientific">Candida oxycetoniae</name>
    <dbReference type="NCBI Taxonomy" id="497107"/>
    <lineage>
        <taxon>Eukaryota</taxon>
        <taxon>Fungi</taxon>
        <taxon>Dikarya</taxon>
        <taxon>Ascomycota</taxon>
        <taxon>Saccharomycotina</taxon>
        <taxon>Pichiomycetes</taxon>
        <taxon>Debaryomycetaceae</taxon>
        <taxon>Candida/Lodderomyces clade</taxon>
        <taxon>Candida</taxon>
    </lineage>
</organism>
<name>A0AAI9WWT0_9ASCO</name>
<dbReference type="EMBL" id="JAHUZD010000128">
    <property type="protein sequence ID" value="KAI3403264.2"/>
    <property type="molecule type" value="Genomic_DNA"/>
</dbReference>
<accession>A0AAI9WWT0</accession>
<feature type="compositionally biased region" description="Polar residues" evidence="3">
    <location>
        <begin position="685"/>
        <end position="711"/>
    </location>
</feature>
<comment type="caution">
    <text evidence="5">The sequence shown here is derived from an EMBL/GenBank/DDBJ whole genome shotgun (WGS) entry which is preliminary data.</text>
</comment>
<dbReference type="GO" id="GO:0000183">
    <property type="term" value="P:rDNA heterochromatin formation"/>
    <property type="evidence" value="ECO:0007669"/>
    <property type="project" value="TreeGrafter"/>
</dbReference>
<feature type="compositionally biased region" description="Low complexity" evidence="3">
    <location>
        <begin position="279"/>
        <end position="295"/>
    </location>
</feature>
<protein>
    <recommendedName>
        <fullName evidence="4">GATA-type domain-containing protein</fullName>
    </recommendedName>
</protein>
<dbReference type="InterPro" id="IPR057725">
    <property type="entry name" value="Ams2-SPT21_N"/>
</dbReference>
<feature type="compositionally biased region" description="Acidic residues" evidence="3">
    <location>
        <begin position="341"/>
        <end position="368"/>
    </location>
</feature>
<feature type="region of interest" description="Disordered" evidence="3">
    <location>
        <begin position="307"/>
        <end position="404"/>
    </location>
</feature>
<feature type="compositionally biased region" description="Polar residues" evidence="3">
    <location>
        <begin position="307"/>
        <end position="322"/>
    </location>
</feature>
<dbReference type="AlphaFoldDB" id="A0AAI9WWT0"/>
<evidence type="ECO:0000256" key="3">
    <source>
        <dbReference type="SAM" id="MobiDB-lite"/>
    </source>
</evidence>
<dbReference type="Gene3D" id="3.30.50.10">
    <property type="entry name" value="Erythroid Transcription Factor GATA-1, subunit A"/>
    <property type="match status" value="1"/>
</dbReference>
<keyword evidence="1" id="KW-0863">Zinc-finger</keyword>
<dbReference type="Pfam" id="PF25823">
    <property type="entry name" value="Ams2-SPT21_N"/>
    <property type="match status" value="1"/>
</dbReference>
<keyword evidence="2" id="KW-0175">Coiled coil</keyword>
<feature type="coiled-coil region" evidence="2">
    <location>
        <begin position="482"/>
        <end position="509"/>
    </location>
</feature>
<dbReference type="CDD" id="cd00202">
    <property type="entry name" value="ZnF_GATA"/>
    <property type="match status" value="1"/>
</dbReference>
<keyword evidence="6" id="KW-1185">Reference proteome</keyword>
<feature type="compositionally biased region" description="Low complexity" evidence="3">
    <location>
        <begin position="164"/>
        <end position="180"/>
    </location>
</feature>
<dbReference type="InterPro" id="IPR013088">
    <property type="entry name" value="Znf_NHR/GATA"/>
</dbReference>
<feature type="region of interest" description="Disordered" evidence="3">
    <location>
        <begin position="685"/>
        <end position="765"/>
    </location>
</feature>
<proteinExistence type="predicted"/>
<dbReference type="GO" id="GO:0008270">
    <property type="term" value="F:zinc ion binding"/>
    <property type="evidence" value="ECO:0007669"/>
    <property type="project" value="UniProtKB-KW"/>
</dbReference>
<feature type="compositionally biased region" description="Low complexity" evidence="3">
    <location>
        <begin position="720"/>
        <end position="729"/>
    </location>
</feature>
<evidence type="ECO:0000313" key="5">
    <source>
        <dbReference type="EMBL" id="KAI3403264.2"/>
    </source>
</evidence>
<sequence length="850" mass="94877">MQIKILYSFNNNSTTFLSRSSQLYPVQTVDVPIQSSLGETPGMITLGAFELKNCIQQLLETNSENFKLQSEDYAVYYKDITEQPDEPFVSNGVFSSLLSSNESCLIPGRVCQNVSANILFGKKGNSASLTLEIRLKLHTIEAAQSATASATTTTAAATTTTMAAMRNSSQQQRQPRPQQVSRHHPLHTTHTTLQVERKRPYDALSSSVSSFIPAAKATRTLSLPSYANIHDIQQADRNPTLRYNRENVENRFKSASFYRDKVVFDKGEKRQKRYPNVSQPPHSQPKSSSFTSSQLLPQRAVRTRSMFVNTPTMASSPINEETYSSDDPEYKAGEDQKTHIEEEEEEEEEDGEGEDGEEEEDEDDEDYDATSPYTPQQPPFVNKETPPELPEDLDSKRTHTISSSKLPENHGLVCINSCCRTQTSIAWKYFETEYKPHFSALIRATEFDKKHYEGMHGPLCNACFLFYKNKGFMRPEHVVRKYNQQQRYNQKLRMRNSKEEEEADHLTRSALSTIASSKKNLASSPATFPTPSHTPSTINQVIQNKYHSGNNHFHMNPTPTGQTPEYNDLMNQLNVYGGPSTDIDPLPGATPPMIAVKSNTRVINIGVDDLDAKKATKLNTRVINIANDEDENKENCPPQTINTINNKNAATTTTTTAASSATAKEFAEFDAMLQSIHEDANTNWMNFFSQPTPRDQNSPNSKTPVDQNPSVNIKRRPNTSSSSSASSRQSRNDKSLVNMPSSPYLSTQLHSDEAVGGDGDAGIDDDAEINEELKQLVDRSTYKAFNNSTPDKANRTDTTNSLLNWQHNTNNANASNKNLASTPSTDFFSNDDAVKLDLAVEDNKEKATIT</sequence>
<feature type="compositionally biased region" description="Polar residues" evidence="3">
    <location>
        <begin position="738"/>
        <end position="749"/>
    </location>
</feature>
<keyword evidence="1" id="KW-0479">Metal-binding</keyword>
<dbReference type="GO" id="GO:0030466">
    <property type="term" value="P:silent mating-type cassette heterochromatin formation"/>
    <property type="evidence" value="ECO:0007669"/>
    <property type="project" value="TreeGrafter"/>
</dbReference>
<reference evidence="5" key="1">
    <citation type="journal article" date="2022" name="DNA Res.">
        <title>Genome analysis of five recently described species of the CUG-Ser clade uncovers Candida theae as a new hybrid lineage with pathogenic potential in the Candida parapsilosis species complex.</title>
        <authorList>
            <person name="Mixao V."/>
            <person name="Del Olmo V."/>
            <person name="Hegedusova E."/>
            <person name="Saus E."/>
            <person name="Pryszcz L."/>
            <person name="Cillingova A."/>
            <person name="Nosek J."/>
            <person name="Gabaldon T."/>
        </authorList>
    </citation>
    <scope>NUCLEOTIDE SEQUENCE</scope>
    <source>
        <strain evidence="5">CBS 10844</strain>
    </source>
</reference>
<dbReference type="GO" id="GO:0006357">
    <property type="term" value="P:regulation of transcription by RNA polymerase II"/>
    <property type="evidence" value="ECO:0007669"/>
    <property type="project" value="TreeGrafter"/>
</dbReference>
<dbReference type="PANTHER" id="PTHR39147">
    <property type="entry name" value="PROTEIN SPT21"/>
    <property type="match status" value="1"/>
</dbReference>
<feature type="region of interest" description="Disordered" evidence="3">
    <location>
        <begin position="164"/>
        <end position="195"/>
    </location>
</feature>
<feature type="domain" description="GATA-type" evidence="4">
    <location>
        <begin position="458"/>
        <end position="487"/>
    </location>
</feature>
<dbReference type="GeneID" id="73381467"/>
<dbReference type="PANTHER" id="PTHR39147:SF1">
    <property type="entry name" value="PROTEIN SPT21"/>
    <property type="match status" value="1"/>
</dbReference>
<feature type="compositionally biased region" description="Basic and acidic residues" evidence="3">
    <location>
        <begin position="328"/>
        <end position="340"/>
    </location>
</feature>
<evidence type="ECO:0000256" key="1">
    <source>
        <dbReference type="PROSITE-ProRule" id="PRU00094"/>
    </source>
</evidence>
<dbReference type="SUPFAM" id="SSF57716">
    <property type="entry name" value="Glucocorticoid receptor-like (DNA-binding domain)"/>
    <property type="match status" value="1"/>
</dbReference>
<dbReference type="InterPro" id="IPR000679">
    <property type="entry name" value="Znf_GATA"/>
</dbReference>
<evidence type="ECO:0000256" key="2">
    <source>
        <dbReference type="SAM" id="Coils"/>
    </source>
</evidence>